<comment type="caution">
    <text evidence="11">The sequence shown here is derived from an EMBL/GenBank/DDBJ whole genome shotgun (WGS) entry which is preliminary data.</text>
</comment>
<evidence type="ECO:0000256" key="2">
    <source>
        <dbReference type="ARBA" id="ARBA00006236"/>
    </source>
</evidence>
<dbReference type="PANTHER" id="PTHR42718:SF9">
    <property type="entry name" value="MAJOR FACILITATOR SUPERFAMILY MULTIDRUG TRANSPORTER MFSC"/>
    <property type="match status" value="1"/>
</dbReference>
<proteinExistence type="inferred from homology"/>
<feature type="region of interest" description="Disordered" evidence="8">
    <location>
        <begin position="1"/>
        <end position="22"/>
    </location>
</feature>
<feature type="transmembrane region" description="Helical" evidence="9">
    <location>
        <begin position="64"/>
        <end position="84"/>
    </location>
</feature>
<dbReference type="GO" id="GO:1990961">
    <property type="term" value="P:xenobiotic detoxification by transmembrane export across the plasma membrane"/>
    <property type="evidence" value="ECO:0007669"/>
    <property type="project" value="InterPro"/>
</dbReference>
<feature type="compositionally biased region" description="Basic and acidic residues" evidence="8">
    <location>
        <begin position="1"/>
        <end position="19"/>
    </location>
</feature>
<evidence type="ECO:0000256" key="4">
    <source>
        <dbReference type="ARBA" id="ARBA00022475"/>
    </source>
</evidence>
<dbReference type="Gene3D" id="1.20.1720.10">
    <property type="entry name" value="Multidrug resistance protein D"/>
    <property type="match status" value="1"/>
</dbReference>
<dbReference type="SUPFAM" id="SSF103473">
    <property type="entry name" value="MFS general substrate transporter"/>
    <property type="match status" value="1"/>
</dbReference>
<comment type="subcellular location">
    <subcellularLocation>
        <location evidence="1">Cell membrane</location>
        <topology evidence="1">Multi-pass membrane protein</topology>
    </subcellularLocation>
</comment>
<keyword evidence="3" id="KW-0813">Transport</keyword>
<evidence type="ECO:0000256" key="1">
    <source>
        <dbReference type="ARBA" id="ARBA00004651"/>
    </source>
</evidence>
<dbReference type="InterPro" id="IPR011701">
    <property type="entry name" value="MFS"/>
</dbReference>
<organism evidence="11 12">
    <name type="scientific">Curtobacterium citreum</name>
    <dbReference type="NCBI Taxonomy" id="2036"/>
    <lineage>
        <taxon>Bacteria</taxon>
        <taxon>Bacillati</taxon>
        <taxon>Actinomycetota</taxon>
        <taxon>Actinomycetes</taxon>
        <taxon>Micrococcales</taxon>
        <taxon>Microbacteriaceae</taxon>
        <taxon>Curtobacterium</taxon>
    </lineage>
</organism>
<dbReference type="Proteomes" id="UP000539146">
    <property type="component" value="Unassembled WGS sequence"/>
</dbReference>
<sequence length="415" mass="41833">MSNRSEARSVARVTTERRGTRPTAGAVLPPIVPLALIVGVSPFATDMYIPALPAIARELGTTPGVVQLSLTAFLVAFAVGQLLAGPVSDGIGRRPLMLVGTTAFALASVGCAVAPDVGTLVAARVLQGLAGAAAAVAGRAMVSDTTTGARTAKVFGTLAAINALGPVVAPLAGGAVLTVGSWRLMFVVLAVLGVGFAAAVVLRFGETLPPASRGGTGFRDNGRRIRDLLAIGRFRAYVLTGVLSTIGFFAYIATSSFVFQRQYGFSEQLYTLVFATNATMMVVTTLVFRRVVGRVSEDTLLTVGLLVGTVGSTVVLVAALAGAGPVPVWCGLAVVTGAWGFVLPAAMTRTQHVGAAHPGTAAALQGGLTFGLGGLGTPLAGALGGTALAMGGVMAVLIAAALVVQVVATRRGRNT</sequence>
<dbReference type="AlphaFoldDB" id="A0A850DNN7"/>
<dbReference type="PROSITE" id="PS00216">
    <property type="entry name" value="SUGAR_TRANSPORT_1"/>
    <property type="match status" value="1"/>
</dbReference>
<feature type="transmembrane region" description="Helical" evidence="9">
    <location>
        <begin position="21"/>
        <end position="44"/>
    </location>
</feature>
<dbReference type="InterPro" id="IPR020846">
    <property type="entry name" value="MFS_dom"/>
</dbReference>
<feature type="domain" description="Major facilitator superfamily (MFS) profile" evidence="10">
    <location>
        <begin position="30"/>
        <end position="413"/>
    </location>
</feature>
<dbReference type="PROSITE" id="PS50850">
    <property type="entry name" value="MFS"/>
    <property type="match status" value="1"/>
</dbReference>
<feature type="transmembrane region" description="Helical" evidence="9">
    <location>
        <begin position="326"/>
        <end position="347"/>
    </location>
</feature>
<dbReference type="RefSeq" id="WP_175324996.1">
    <property type="nucleotide sequence ID" value="NZ_BAAAWP010000001.1"/>
</dbReference>
<dbReference type="InterPro" id="IPR036259">
    <property type="entry name" value="MFS_trans_sf"/>
</dbReference>
<dbReference type="GO" id="GO:0005886">
    <property type="term" value="C:plasma membrane"/>
    <property type="evidence" value="ECO:0007669"/>
    <property type="project" value="UniProtKB-SubCell"/>
</dbReference>
<dbReference type="InterPro" id="IPR004812">
    <property type="entry name" value="Efflux_drug-R_Bcr/CmlA"/>
</dbReference>
<feature type="transmembrane region" description="Helical" evidence="9">
    <location>
        <begin position="269"/>
        <end position="288"/>
    </location>
</feature>
<gene>
    <name evidence="11" type="ORF">HP467_01565</name>
</gene>
<dbReference type="Pfam" id="PF07690">
    <property type="entry name" value="MFS_1"/>
    <property type="match status" value="1"/>
</dbReference>
<evidence type="ECO:0000256" key="3">
    <source>
        <dbReference type="ARBA" id="ARBA00022448"/>
    </source>
</evidence>
<dbReference type="EMBL" id="JABMCG010000058">
    <property type="protein sequence ID" value="NUU26804.1"/>
    <property type="molecule type" value="Genomic_DNA"/>
</dbReference>
<evidence type="ECO:0000313" key="11">
    <source>
        <dbReference type="EMBL" id="NUU26804.1"/>
    </source>
</evidence>
<feature type="transmembrane region" description="Helical" evidence="9">
    <location>
        <begin position="121"/>
        <end position="142"/>
    </location>
</feature>
<feature type="transmembrane region" description="Helical" evidence="9">
    <location>
        <begin position="96"/>
        <end position="115"/>
    </location>
</feature>
<evidence type="ECO:0000256" key="6">
    <source>
        <dbReference type="ARBA" id="ARBA00022989"/>
    </source>
</evidence>
<name>A0A850DNN7_9MICO</name>
<keyword evidence="4" id="KW-1003">Cell membrane</keyword>
<feature type="transmembrane region" description="Helical" evidence="9">
    <location>
        <begin position="300"/>
        <end position="320"/>
    </location>
</feature>
<accession>A0A850DNN7</accession>
<keyword evidence="5 9" id="KW-0812">Transmembrane</keyword>
<feature type="transmembrane region" description="Helical" evidence="9">
    <location>
        <begin position="387"/>
        <end position="408"/>
    </location>
</feature>
<evidence type="ECO:0000256" key="9">
    <source>
        <dbReference type="SAM" id="Phobius"/>
    </source>
</evidence>
<evidence type="ECO:0000256" key="8">
    <source>
        <dbReference type="SAM" id="MobiDB-lite"/>
    </source>
</evidence>
<evidence type="ECO:0000256" key="5">
    <source>
        <dbReference type="ARBA" id="ARBA00022692"/>
    </source>
</evidence>
<evidence type="ECO:0000256" key="7">
    <source>
        <dbReference type="ARBA" id="ARBA00023136"/>
    </source>
</evidence>
<evidence type="ECO:0000259" key="10">
    <source>
        <dbReference type="PROSITE" id="PS50850"/>
    </source>
</evidence>
<reference evidence="11 12" key="1">
    <citation type="submission" date="2020-05" db="EMBL/GenBank/DDBJ databases">
        <title>Genome Sequencing of Type Strains.</title>
        <authorList>
            <person name="Lemaire J.F."/>
            <person name="Inderbitzin P."/>
            <person name="Gregorio O.A."/>
            <person name="Collins S.B."/>
            <person name="Wespe N."/>
            <person name="Knight-Connoni V."/>
        </authorList>
    </citation>
    <scope>NUCLEOTIDE SEQUENCE [LARGE SCALE GENOMIC DNA]</scope>
    <source>
        <strain evidence="11 12">DSM 20512</strain>
    </source>
</reference>
<feature type="transmembrane region" description="Helical" evidence="9">
    <location>
        <begin position="359"/>
        <end position="381"/>
    </location>
</feature>
<dbReference type="PANTHER" id="PTHR42718">
    <property type="entry name" value="MAJOR FACILITATOR SUPERFAMILY MULTIDRUG TRANSPORTER MFSC"/>
    <property type="match status" value="1"/>
</dbReference>
<dbReference type="InterPro" id="IPR005829">
    <property type="entry name" value="Sugar_transporter_CS"/>
</dbReference>
<dbReference type="NCBIfam" id="TIGR00710">
    <property type="entry name" value="efflux_Bcr_CflA"/>
    <property type="match status" value="1"/>
</dbReference>
<feature type="transmembrane region" description="Helical" evidence="9">
    <location>
        <begin position="234"/>
        <end position="257"/>
    </location>
</feature>
<protein>
    <submittedName>
        <fullName evidence="11">Multidrug effflux MFS transporter</fullName>
    </submittedName>
</protein>
<keyword evidence="6 9" id="KW-1133">Transmembrane helix</keyword>
<feature type="transmembrane region" description="Helical" evidence="9">
    <location>
        <begin position="154"/>
        <end position="178"/>
    </location>
</feature>
<comment type="similarity">
    <text evidence="2">Belongs to the major facilitator superfamily. Bcr/CmlA family.</text>
</comment>
<keyword evidence="7 9" id="KW-0472">Membrane</keyword>
<dbReference type="CDD" id="cd17320">
    <property type="entry name" value="MFS_MdfA_MDR_like"/>
    <property type="match status" value="1"/>
</dbReference>
<feature type="transmembrane region" description="Helical" evidence="9">
    <location>
        <begin position="184"/>
        <end position="204"/>
    </location>
</feature>
<dbReference type="GO" id="GO:0042910">
    <property type="term" value="F:xenobiotic transmembrane transporter activity"/>
    <property type="evidence" value="ECO:0007669"/>
    <property type="project" value="InterPro"/>
</dbReference>
<evidence type="ECO:0000313" key="12">
    <source>
        <dbReference type="Proteomes" id="UP000539146"/>
    </source>
</evidence>